<sequence>MIGVYTYSRSERGGGNGREQESLAVTVNPSGEEYDVSHFQGEQHFYKTAKSSFRHSVKRAVSRDSGREVCVCHMIRQKYEPMKSCSSSIVVVVVVVIVVVVVDVDVDVDESMGDSLSWN</sequence>
<protein>
    <submittedName>
        <fullName evidence="3">Uncharacterized protein</fullName>
    </submittedName>
</protein>
<gene>
    <name evidence="3" type="ORF">V1477_005895</name>
</gene>
<dbReference type="AlphaFoldDB" id="A0ABD2CLJ4"/>
<accession>A0ABD2CLJ4</accession>
<organism evidence="3 4">
    <name type="scientific">Vespula maculifrons</name>
    <name type="common">Eastern yellow jacket</name>
    <name type="synonym">Wasp</name>
    <dbReference type="NCBI Taxonomy" id="7453"/>
    <lineage>
        <taxon>Eukaryota</taxon>
        <taxon>Metazoa</taxon>
        <taxon>Ecdysozoa</taxon>
        <taxon>Arthropoda</taxon>
        <taxon>Hexapoda</taxon>
        <taxon>Insecta</taxon>
        <taxon>Pterygota</taxon>
        <taxon>Neoptera</taxon>
        <taxon>Endopterygota</taxon>
        <taxon>Hymenoptera</taxon>
        <taxon>Apocrita</taxon>
        <taxon>Aculeata</taxon>
        <taxon>Vespoidea</taxon>
        <taxon>Vespidae</taxon>
        <taxon>Vespinae</taxon>
        <taxon>Vespula</taxon>
    </lineage>
</organism>
<comment type="caution">
    <text evidence="3">The sequence shown here is derived from an EMBL/GenBank/DDBJ whole genome shotgun (WGS) entry which is preliminary data.</text>
</comment>
<feature type="transmembrane region" description="Helical" evidence="2">
    <location>
        <begin position="84"/>
        <end position="102"/>
    </location>
</feature>
<name>A0ABD2CLJ4_VESMC</name>
<evidence type="ECO:0000313" key="3">
    <source>
        <dbReference type="EMBL" id="KAL2745977.1"/>
    </source>
</evidence>
<proteinExistence type="predicted"/>
<evidence type="ECO:0000313" key="4">
    <source>
        <dbReference type="Proteomes" id="UP001607303"/>
    </source>
</evidence>
<keyword evidence="4" id="KW-1185">Reference proteome</keyword>
<dbReference type="EMBL" id="JAYRBN010000039">
    <property type="protein sequence ID" value="KAL2745977.1"/>
    <property type="molecule type" value="Genomic_DNA"/>
</dbReference>
<keyword evidence="2" id="KW-0472">Membrane</keyword>
<keyword evidence="2" id="KW-0812">Transmembrane</keyword>
<dbReference type="Proteomes" id="UP001607303">
    <property type="component" value="Unassembled WGS sequence"/>
</dbReference>
<feature type="region of interest" description="Disordered" evidence="1">
    <location>
        <begin position="1"/>
        <end position="22"/>
    </location>
</feature>
<evidence type="ECO:0000256" key="1">
    <source>
        <dbReference type="SAM" id="MobiDB-lite"/>
    </source>
</evidence>
<reference evidence="3 4" key="1">
    <citation type="journal article" date="2024" name="Ann. Entomol. Soc. Am.">
        <title>Genomic analyses of the southern and eastern yellowjacket wasps (Hymenoptera: Vespidae) reveal evolutionary signatures of social life.</title>
        <authorList>
            <person name="Catto M.A."/>
            <person name="Caine P.B."/>
            <person name="Orr S.E."/>
            <person name="Hunt B.G."/>
            <person name="Goodisman M.A.D."/>
        </authorList>
    </citation>
    <scope>NUCLEOTIDE SEQUENCE [LARGE SCALE GENOMIC DNA]</scope>
    <source>
        <strain evidence="3">232</strain>
        <tissue evidence="3">Head and thorax</tissue>
    </source>
</reference>
<keyword evidence="2" id="KW-1133">Transmembrane helix</keyword>
<evidence type="ECO:0000256" key="2">
    <source>
        <dbReference type="SAM" id="Phobius"/>
    </source>
</evidence>